<dbReference type="CDD" id="cd00209">
    <property type="entry name" value="DHFR"/>
    <property type="match status" value="1"/>
</dbReference>
<keyword evidence="12" id="KW-1185">Reference proteome</keyword>
<evidence type="ECO:0000256" key="7">
    <source>
        <dbReference type="ARBA" id="ARBA00025067"/>
    </source>
</evidence>
<comment type="pathway">
    <text evidence="1 8">Cofactor biosynthesis; tetrahydrofolate biosynthesis; 5,6,7,8-tetrahydrofolate from 7,8-dihydrofolate: step 1/1.</text>
</comment>
<dbReference type="InterPro" id="IPR017925">
    <property type="entry name" value="DHFR_CS"/>
</dbReference>
<dbReference type="InterPro" id="IPR024072">
    <property type="entry name" value="DHFR-like_dom_sf"/>
</dbReference>
<evidence type="ECO:0000256" key="8">
    <source>
        <dbReference type="PIRNR" id="PIRNR000194"/>
    </source>
</evidence>
<comment type="catalytic activity">
    <reaction evidence="8">
        <text>(6S)-5,6,7,8-tetrahydrofolate + NADP(+) = 7,8-dihydrofolate + NADPH + H(+)</text>
        <dbReference type="Rhea" id="RHEA:15009"/>
        <dbReference type="ChEBI" id="CHEBI:15378"/>
        <dbReference type="ChEBI" id="CHEBI:57451"/>
        <dbReference type="ChEBI" id="CHEBI:57453"/>
        <dbReference type="ChEBI" id="CHEBI:57783"/>
        <dbReference type="ChEBI" id="CHEBI:58349"/>
        <dbReference type="EC" id="1.5.1.3"/>
    </reaction>
</comment>
<dbReference type="Pfam" id="PF00186">
    <property type="entry name" value="DHFR_1"/>
    <property type="match status" value="1"/>
</dbReference>
<comment type="function">
    <text evidence="7 8">Key enzyme in folate metabolism. Catalyzes an essential reaction for de novo glycine and purine synthesis, and for DNA precursor synthesis.</text>
</comment>
<dbReference type="GO" id="GO:0070401">
    <property type="term" value="F:NADP+ binding"/>
    <property type="evidence" value="ECO:0007669"/>
    <property type="project" value="UniProtKB-ARBA"/>
</dbReference>
<comment type="similarity">
    <text evidence="2 8 9">Belongs to the dihydrofolate reductase family.</text>
</comment>
<sequence>MEISLIAAMADNRVIGNKGDMPWHLPDELKYFKELTMGKPIIMGRNTFASIGRPLPGRHNIVITSNPELLPEGVTTASNPQQAIAAAEAMAAANGTELHEVMIIGGGQVYEAFLPHATRLYLTHIDLNIEGDTFFPEFHADEWQQTLLREHKADDKNPLSFRGYMYEKP</sequence>
<protein>
    <recommendedName>
        <fullName evidence="3 8">Dihydrofolate reductase</fullName>
        <ecNumber evidence="3 8">1.5.1.3</ecNumber>
    </recommendedName>
</protein>
<evidence type="ECO:0000256" key="2">
    <source>
        <dbReference type="ARBA" id="ARBA00009539"/>
    </source>
</evidence>
<dbReference type="PROSITE" id="PS51330">
    <property type="entry name" value="DHFR_2"/>
    <property type="match status" value="1"/>
</dbReference>
<evidence type="ECO:0000313" key="11">
    <source>
        <dbReference type="EMBL" id="RUO37472.1"/>
    </source>
</evidence>
<dbReference type="PROSITE" id="PS00075">
    <property type="entry name" value="DHFR_1"/>
    <property type="match status" value="1"/>
</dbReference>
<gene>
    <name evidence="11" type="ORF">CWE13_05805</name>
</gene>
<dbReference type="AlphaFoldDB" id="A0A432WUM8"/>
<evidence type="ECO:0000256" key="6">
    <source>
        <dbReference type="ARBA" id="ARBA00023002"/>
    </source>
</evidence>
<dbReference type="SUPFAM" id="SSF53597">
    <property type="entry name" value="Dihydrofolate reductase-like"/>
    <property type="match status" value="1"/>
</dbReference>
<proteinExistence type="inferred from homology"/>
<dbReference type="InterPro" id="IPR001796">
    <property type="entry name" value="DHFR_dom"/>
</dbReference>
<dbReference type="GO" id="GO:0006730">
    <property type="term" value="P:one-carbon metabolic process"/>
    <property type="evidence" value="ECO:0007669"/>
    <property type="project" value="UniProtKB-KW"/>
</dbReference>
<accession>A0A432WUM8</accession>
<dbReference type="GO" id="GO:0046654">
    <property type="term" value="P:tetrahydrofolate biosynthetic process"/>
    <property type="evidence" value="ECO:0007669"/>
    <property type="project" value="UniProtKB-UniPathway"/>
</dbReference>
<dbReference type="FunFam" id="3.40.430.10:FF:000001">
    <property type="entry name" value="Dihydrofolate reductase"/>
    <property type="match status" value="1"/>
</dbReference>
<evidence type="ECO:0000256" key="5">
    <source>
        <dbReference type="ARBA" id="ARBA00022857"/>
    </source>
</evidence>
<evidence type="ECO:0000256" key="9">
    <source>
        <dbReference type="RuleBase" id="RU004474"/>
    </source>
</evidence>
<dbReference type="PANTHER" id="PTHR48069:SF3">
    <property type="entry name" value="DIHYDROFOLATE REDUCTASE"/>
    <property type="match status" value="1"/>
</dbReference>
<dbReference type="GO" id="GO:0046655">
    <property type="term" value="P:folic acid metabolic process"/>
    <property type="evidence" value="ECO:0007669"/>
    <property type="project" value="TreeGrafter"/>
</dbReference>
<keyword evidence="4 8" id="KW-0554">One-carbon metabolism</keyword>
<dbReference type="RefSeq" id="WP_126806741.1">
    <property type="nucleotide sequence ID" value="NZ_PIPP01000002.1"/>
</dbReference>
<comment type="caution">
    <text evidence="11">The sequence shown here is derived from an EMBL/GenBank/DDBJ whole genome shotgun (WGS) entry which is preliminary data.</text>
</comment>
<dbReference type="PRINTS" id="PR00070">
    <property type="entry name" value="DHFR"/>
</dbReference>
<dbReference type="Proteomes" id="UP000286934">
    <property type="component" value="Unassembled WGS sequence"/>
</dbReference>
<dbReference type="GO" id="GO:0004146">
    <property type="term" value="F:dihydrofolate reductase activity"/>
    <property type="evidence" value="ECO:0007669"/>
    <property type="project" value="UniProtKB-EC"/>
</dbReference>
<evidence type="ECO:0000256" key="3">
    <source>
        <dbReference type="ARBA" id="ARBA00012856"/>
    </source>
</evidence>
<feature type="domain" description="DHFR" evidence="10">
    <location>
        <begin position="2"/>
        <end position="168"/>
    </location>
</feature>
<dbReference type="InterPro" id="IPR012259">
    <property type="entry name" value="DHFR"/>
</dbReference>
<dbReference type="Gene3D" id="3.40.430.10">
    <property type="entry name" value="Dihydrofolate Reductase, subunit A"/>
    <property type="match status" value="1"/>
</dbReference>
<dbReference type="EMBL" id="PIPP01000002">
    <property type="protein sequence ID" value="RUO37472.1"/>
    <property type="molecule type" value="Genomic_DNA"/>
</dbReference>
<dbReference type="OrthoDB" id="9804315at2"/>
<evidence type="ECO:0000256" key="4">
    <source>
        <dbReference type="ARBA" id="ARBA00022563"/>
    </source>
</evidence>
<evidence type="ECO:0000256" key="1">
    <source>
        <dbReference type="ARBA" id="ARBA00004903"/>
    </source>
</evidence>
<keyword evidence="6 8" id="KW-0560">Oxidoreductase</keyword>
<evidence type="ECO:0000313" key="12">
    <source>
        <dbReference type="Proteomes" id="UP000286934"/>
    </source>
</evidence>
<dbReference type="GO" id="GO:0046452">
    <property type="term" value="P:dihydrofolate metabolic process"/>
    <property type="evidence" value="ECO:0007669"/>
    <property type="project" value="TreeGrafter"/>
</dbReference>
<dbReference type="PANTHER" id="PTHR48069">
    <property type="entry name" value="DIHYDROFOLATE REDUCTASE"/>
    <property type="match status" value="1"/>
</dbReference>
<evidence type="ECO:0000259" key="10">
    <source>
        <dbReference type="PROSITE" id="PS51330"/>
    </source>
</evidence>
<keyword evidence="5 8" id="KW-0521">NADP</keyword>
<dbReference type="UniPathway" id="UPA00077">
    <property type="reaction ID" value="UER00158"/>
</dbReference>
<name>A0A432WUM8_9GAMM</name>
<organism evidence="11 12">
    <name type="scientific">Aliidiomarina shirensis</name>
    <dbReference type="NCBI Taxonomy" id="1048642"/>
    <lineage>
        <taxon>Bacteria</taxon>
        <taxon>Pseudomonadati</taxon>
        <taxon>Pseudomonadota</taxon>
        <taxon>Gammaproteobacteria</taxon>
        <taxon>Alteromonadales</taxon>
        <taxon>Idiomarinaceae</taxon>
        <taxon>Aliidiomarina</taxon>
    </lineage>
</organism>
<reference evidence="12" key="1">
    <citation type="journal article" date="2018" name="Front. Microbiol.">
        <title>Genome-Based Analysis Reveals the Taxonomy and Diversity of the Family Idiomarinaceae.</title>
        <authorList>
            <person name="Liu Y."/>
            <person name="Lai Q."/>
            <person name="Shao Z."/>
        </authorList>
    </citation>
    <scope>NUCLEOTIDE SEQUENCE [LARGE SCALE GENOMIC DNA]</scope>
    <source>
        <strain evidence="12">AIS</strain>
    </source>
</reference>
<dbReference type="EC" id="1.5.1.3" evidence="3 8"/>
<dbReference type="GO" id="GO:0005829">
    <property type="term" value="C:cytosol"/>
    <property type="evidence" value="ECO:0007669"/>
    <property type="project" value="TreeGrafter"/>
</dbReference>
<dbReference type="PIRSF" id="PIRSF000194">
    <property type="entry name" value="DHFR"/>
    <property type="match status" value="1"/>
</dbReference>
<dbReference type="NCBIfam" id="NF008037">
    <property type="entry name" value="PRK10769.1"/>
    <property type="match status" value="1"/>
</dbReference>